<organism evidence="4 5">
    <name type="scientific">Coccomyxa subellipsoidea</name>
    <dbReference type="NCBI Taxonomy" id="248742"/>
    <lineage>
        <taxon>Eukaryota</taxon>
        <taxon>Viridiplantae</taxon>
        <taxon>Chlorophyta</taxon>
        <taxon>core chlorophytes</taxon>
        <taxon>Trebouxiophyceae</taxon>
        <taxon>Trebouxiophyceae incertae sedis</taxon>
        <taxon>Coccomyxaceae</taxon>
        <taxon>Coccomyxa</taxon>
    </lineage>
</organism>
<keyword evidence="5" id="KW-1185">Reference proteome</keyword>
<accession>A0ABR2Z1G1</accession>
<reference evidence="4 5" key="1">
    <citation type="journal article" date="2024" name="Nat. Commun.">
        <title>Phylogenomics reveals the evolutionary origins of lichenization in chlorophyte algae.</title>
        <authorList>
            <person name="Puginier C."/>
            <person name="Libourel C."/>
            <person name="Otte J."/>
            <person name="Skaloud P."/>
            <person name="Haon M."/>
            <person name="Grisel S."/>
            <person name="Petersen M."/>
            <person name="Berrin J.G."/>
            <person name="Delaux P.M."/>
            <person name="Dal Grande F."/>
            <person name="Keller J."/>
        </authorList>
    </citation>
    <scope>NUCLEOTIDE SEQUENCE [LARGE SCALE GENOMIC DNA]</scope>
    <source>
        <strain evidence="4 5">SAG 216-7</strain>
    </source>
</reference>
<feature type="region of interest" description="Disordered" evidence="2">
    <location>
        <begin position="97"/>
        <end position="118"/>
    </location>
</feature>
<feature type="domain" description="Centromere protein J C-terminal" evidence="3">
    <location>
        <begin position="337"/>
        <end position="368"/>
    </location>
</feature>
<evidence type="ECO:0000313" key="5">
    <source>
        <dbReference type="Proteomes" id="UP001491310"/>
    </source>
</evidence>
<dbReference type="PANTHER" id="PTHR10331:SF6">
    <property type="entry name" value="SPINDLE ASSEMBLY ABNORMAL 4"/>
    <property type="match status" value="1"/>
</dbReference>
<dbReference type="InterPro" id="IPR026581">
    <property type="entry name" value="TCP10L/CENPJ"/>
</dbReference>
<feature type="compositionally biased region" description="Pro residues" evidence="2">
    <location>
        <begin position="210"/>
        <end position="221"/>
    </location>
</feature>
<evidence type="ECO:0000256" key="1">
    <source>
        <dbReference type="ARBA" id="ARBA00005627"/>
    </source>
</evidence>
<evidence type="ECO:0000256" key="2">
    <source>
        <dbReference type="SAM" id="MobiDB-lite"/>
    </source>
</evidence>
<protein>
    <recommendedName>
        <fullName evidence="3">Centromere protein J C-terminal domain-containing protein</fullName>
    </recommendedName>
</protein>
<comment type="similarity">
    <text evidence="1">Belongs to the TCP10 family.</text>
</comment>
<dbReference type="PANTHER" id="PTHR10331">
    <property type="entry name" value="T COMPLEX PROTEIN 10"/>
    <property type="match status" value="1"/>
</dbReference>
<gene>
    <name evidence="4" type="ORF">WJX75_007616</name>
</gene>
<dbReference type="Proteomes" id="UP001491310">
    <property type="component" value="Unassembled WGS sequence"/>
</dbReference>
<dbReference type="Gene3D" id="2.60.450.20">
    <property type="match status" value="1"/>
</dbReference>
<evidence type="ECO:0000259" key="3">
    <source>
        <dbReference type="Pfam" id="PF07202"/>
    </source>
</evidence>
<name>A0ABR2Z1G1_9CHLO</name>
<feature type="region of interest" description="Disordered" evidence="2">
    <location>
        <begin position="209"/>
        <end position="242"/>
    </location>
</feature>
<dbReference type="InterPro" id="IPR047002">
    <property type="entry name" value="Tcp10_C_sf"/>
</dbReference>
<sequence>MLPDQEKERGAALDPLLGQVSAVKDGGLLLTSALSPFVQQLLFGRQVDNTACSRATVPSVGTNVVQGVVGDRQGQSQRAPVLKLKAKVEQAAAQLEKDKQELQREKDEWEKAKDEEKRKLQRERMVLNKQSRAMLKLPTKKDRAEMEAMEATLAEERRTARAKEARHKLIVERLRRQIVELQEKNGELREELIGSAAGIVDLAATLTRPQRPPAKPLPPVPRFDRLDFGRGAGPAAAERRGDSAQLRVECSAASAPAVHHAALSPFLDDIGSEAVYSPLRASMRATGAHSSFFGSSRFNGAAAPRISRPPRSTQPARTASGLGLAAPGLLAHGSVPVQETRHSDGKVERMFGDGRRAVTFANGTLKEHSPDGRSVVIFTNGDVKRTFPDSTVEYFYAEVDTWHTTHPDGVEVFYFPSGQTETHHPSGLKEIVGADGLARLVHADGREEEAARGQLSRAAQRSKPSLDSEALAALRLSINSTY</sequence>
<dbReference type="EMBL" id="JALJOT010000002">
    <property type="protein sequence ID" value="KAK9917729.1"/>
    <property type="molecule type" value="Genomic_DNA"/>
</dbReference>
<evidence type="ECO:0000313" key="4">
    <source>
        <dbReference type="EMBL" id="KAK9917729.1"/>
    </source>
</evidence>
<dbReference type="InterPro" id="IPR009852">
    <property type="entry name" value="CENPJ_C_dom"/>
</dbReference>
<comment type="caution">
    <text evidence="4">The sequence shown here is derived from an EMBL/GenBank/DDBJ whole genome shotgun (WGS) entry which is preliminary data.</text>
</comment>
<dbReference type="Pfam" id="PF07202">
    <property type="entry name" value="Tcp10_C"/>
    <property type="match status" value="1"/>
</dbReference>
<proteinExistence type="inferred from homology"/>